<evidence type="ECO:0000313" key="8">
    <source>
        <dbReference type="Proteomes" id="UP001184230"/>
    </source>
</evidence>
<sequence length="162" mass="17377">MEITSTATAAVRAVLARRMDEPGALLPILHDVQDMLGHVPPDAVPEIAEALNLSRAEVHGVVTYYHHFRSEPAGRHVVRICRAEACQAMGADDLLAHARQRLGCAAHGTSKDGAFTLEPAFCLGLCASSPAMAIDDEPHARVTPEAFDALIHETQGLLEAKR</sequence>
<evidence type="ECO:0000256" key="3">
    <source>
        <dbReference type="ARBA" id="ARBA00022723"/>
    </source>
</evidence>
<proteinExistence type="inferred from homology"/>
<keyword evidence="4" id="KW-0408">Iron</keyword>
<keyword evidence="8" id="KW-1185">Reference proteome</keyword>
<dbReference type="Pfam" id="PF01257">
    <property type="entry name" value="2Fe-2S_thioredx"/>
    <property type="match status" value="1"/>
</dbReference>
<organism evidence="7 8">
    <name type="scientific">Variovorax soli</name>
    <dbReference type="NCBI Taxonomy" id="376815"/>
    <lineage>
        <taxon>Bacteria</taxon>
        <taxon>Pseudomonadati</taxon>
        <taxon>Pseudomonadota</taxon>
        <taxon>Betaproteobacteria</taxon>
        <taxon>Burkholderiales</taxon>
        <taxon>Comamonadaceae</taxon>
        <taxon>Variovorax</taxon>
    </lineage>
</organism>
<protein>
    <submittedName>
        <fullName evidence="7">Formate dehydrogenase subunit gamma</fullName>
    </submittedName>
</protein>
<evidence type="ECO:0000256" key="2">
    <source>
        <dbReference type="ARBA" id="ARBA00022714"/>
    </source>
</evidence>
<dbReference type="Proteomes" id="UP001184230">
    <property type="component" value="Unassembled WGS sequence"/>
</dbReference>
<evidence type="ECO:0000256" key="6">
    <source>
        <dbReference type="ARBA" id="ARBA00034078"/>
    </source>
</evidence>
<dbReference type="InterPro" id="IPR041921">
    <property type="entry name" value="NuoE_N"/>
</dbReference>
<reference evidence="7 8" key="1">
    <citation type="submission" date="2023-07" db="EMBL/GenBank/DDBJ databases">
        <title>Sorghum-associated microbial communities from plants grown in Nebraska, USA.</title>
        <authorList>
            <person name="Schachtman D."/>
        </authorList>
    </citation>
    <scope>NUCLEOTIDE SEQUENCE [LARGE SCALE GENOMIC DNA]</scope>
    <source>
        <strain evidence="7 8">DS1781</strain>
    </source>
</reference>
<name>A0ABU1NA41_9BURK</name>
<dbReference type="InterPro" id="IPR002023">
    <property type="entry name" value="NuoE-like"/>
</dbReference>
<gene>
    <name evidence="7" type="ORF">J2739_000541</name>
</gene>
<accession>A0ABU1NA41</accession>
<keyword evidence="2" id="KW-0001">2Fe-2S</keyword>
<keyword evidence="3" id="KW-0479">Metal-binding</keyword>
<dbReference type="Gene3D" id="1.10.10.1590">
    <property type="entry name" value="NADH-quinone oxidoreductase subunit E"/>
    <property type="match status" value="1"/>
</dbReference>
<comment type="caution">
    <text evidence="7">The sequence shown here is derived from an EMBL/GenBank/DDBJ whole genome shotgun (WGS) entry which is preliminary data.</text>
</comment>
<dbReference type="PIRSF" id="PIRSF000216">
    <property type="entry name" value="NADH_DH_24kDa"/>
    <property type="match status" value="1"/>
</dbReference>
<dbReference type="SUPFAM" id="SSF52833">
    <property type="entry name" value="Thioredoxin-like"/>
    <property type="match status" value="1"/>
</dbReference>
<dbReference type="PANTHER" id="PTHR43342:SF1">
    <property type="entry name" value="BIFURCATING [FEFE] HYDROGENASE GAMMA SUBUNIT"/>
    <property type="match status" value="1"/>
</dbReference>
<dbReference type="NCBIfam" id="NF004638">
    <property type="entry name" value="PRK05988.1"/>
    <property type="match status" value="1"/>
</dbReference>
<dbReference type="PANTHER" id="PTHR43342">
    <property type="entry name" value="NADH-QUINONE OXIDOREDUCTASE, E SUBUNIT"/>
    <property type="match status" value="1"/>
</dbReference>
<evidence type="ECO:0000256" key="5">
    <source>
        <dbReference type="ARBA" id="ARBA00023014"/>
    </source>
</evidence>
<evidence type="ECO:0000313" key="7">
    <source>
        <dbReference type="EMBL" id="MDR6534781.1"/>
    </source>
</evidence>
<dbReference type="EMBL" id="JAVDRF010000001">
    <property type="protein sequence ID" value="MDR6534781.1"/>
    <property type="molecule type" value="Genomic_DNA"/>
</dbReference>
<comment type="cofactor">
    <cofactor evidence="6">
        <name>[2Fe-2S] cluster</name>
        <dbReference type="ChEBI" id="CHEBI:190135"/>
    </cofactor>
</comment>
<evidence type="ECO:0000256" key="4">
    <source>
        <dbReference type="ARBA" id="ARBA00023004"/>
    </source>
</evidence>
<dbReference type="Gene3D" id="3.40.30.10">
    <property type="entry name" value="Glutaredoxin"/>
    <property type="match status" value="1"/>
</dbReference>
<comment type="similarity">
    <text evidence="1">Belongs to the complex I 24 kDa subunit family.</text>
</comment>
<dbReference type="InterPro" id="IPR036249">
    <property type="entry name" value="Thioredoxin-like_sf"/>
</dbReference>
<dbReference type="CDD" id="cd03081">
    <property type="entry name" value="TRX_Fd_NuoE_FDH_gamma"/>
    <property type="match status" value="1"/>
</dbReference>
<evidence type="ECO:0000256" key="1">
    <source>
        <dbReference type="ARBA" id="ARBA00010643"/>
    </source>
</evidence>
<keyword evidence="5" id="KW-0411">Iron-sulfur</keyword>
<dbReference type="InterPro" id="IPR028431">
    <property type="entry name" value="NADP_DH_HndA-like"/>
</dbReference>